<protein>
    <recommendedName>
        <fullName evidence="3">Magnesium-dependent phosphatase-1</fullName>
    </recommendedName>
</protein>
<dbReference type="InterPro" id="IPR035679">
    <property type="entry name" value="MDP-1_euk"/>
</dbReference>
<sequence>MELVLIHHAGSKRQKRRSVNSTVFSDVTSPPRGDNCLVSLQLVKKFKSNLNTKLFLPSLHHRRLLAKMPKKLSKNPLPPSSSTLSSTSSASVASSLLPSSIADPSLPLPKLIVFDLDYTLWPFWVDTHVTPPLKPNASHTSATDRYGEDYGFFSDVPAILYALPRAGIKMGVASRTSAPSLARDLLKMLHITPPEGSVKEKPKKALDMFEGLLEIYPGCKIKHFESLQKRTGIRYEDMLFFDDEARNRDTESLGVTMCLVRDGVTWEELERGITQWRNKRGYIKRPDAIELE</sequence>
<dbReference type="InterPro" id="IPR023214">
    <property type="entry name" value="HAD_sf"/>
</dbReference>
<dbReference type="InterPro" id="IPR010036">
    <property type="entry name" value="MDP_1_eu_arc"/>
</dbReference>
<dbReference type="CDD" id="cd07501">
    <property type="entry name" value="HAD_MDP-1_like"/>
    <property type="match status" value="1"/>
</dbReference>
<accession>A0A395N3K1</accession>
<dbReference type="SUPFAM" id="SSF56784">
    <property type="entry name" value="HAD-like"/>
    <property type="match status" value="1"/>
</dbReference>
<dbReference type="NCBIfam" id="TIGR01685">
    <property type="entry name" value="MDP-1"/>
    <property type="match status" value="1"/>
</dbReference>
<dbReference type="SFLD" id="SFLDS00003">
    <property type="entry name" value="Haloacid_Dehalogenase"/>
    <property type="match status" value="1"/>
</dbReference>
<dbReference type="PANTHER" id="PTHR17901:SF14">
    <property type="entry name" value="MAGNESIUM-DEPENDENT PHOSPHATASE 1"/>
    <property type="match status" value="1"/>
</dbReference>
<name>A0A395N3K1_9HYPO</name>
<dbReference type="GO" id="GO:0003993">
    <property type="term" value="F:acid phosphatase activity"/>
    <property type="evidence" value="ECO:0007669"/>
    <property type="project" value="TreeGrafter"/>
</dbReference>
<evidence type="ECO:0000313" key="1">
    <source>
        <dbReference type="EMBL" id="RFN54702.1"/>
    </source>
</evidence>
<dbReference type="STRING" id="2594813.A0A395N3K1"/>
<dbReference type="Proteomes" id="UP000265631">
    <property type="component" value="Unassembled WGS sequence"/>
</dbReference>
<dbReference type="Pfam" id="PF12689">
    <property type="entry name" value="Acid_PPase"/>
    <property type="match status" value="1"/>
</dbReference>
<dbReference type="EMBL" id="PXXK01000021">
    <property type="protein sequence ID" value="RFN54702.1"/>
    <property type="molecule type" value="Genomic_DNA"/>
</dbReference>
<gene>
    <name evidence="1" type="ORF">FIE12Z_1047</name>
</gene>
<dbReference type="InterPro" id="IPR010033">
    <property type="entry name" value="HAD_SF_ppase_IIIC"/>
</dbReference>
<dbReference type="PANTHER" id="PTHR17901">
    <property type="entry name" value="MAGNESIUM-DEPENDENT PHOSPHATASE 1 MDP1"/>
    <property type="match status" value="1"/>
</dbReference>
<evidence type="ECO:0008006" key="3">
    <source>
        <dbReference type="Google" id="ProtNLM"/>
    </source>
</evidence>
<dbReference type="FunFam" id="3.40.50.1000:FF:000155">
    <property type="entry name" value="Putative magnesium dependent phosphatase"/>
    <property type="match status" value="1"/>
</dbReference>
<evidence type="ECO:0000313" key="2">
    <source>
        <dbReference type="Proteomes" id="UP000265631"/>
    </source>
</evidence>
<proteinExistence type="predicted"/>
<dbReference type="AlphaFoldDB" id="A0A395N3K1"/>
<dbReference type="InterPro" id="IPR036412">
    <property type="entry name" value="HAD-like_sf"/>
</dbReference>
<reference evidence="1 2" key="1">
    <citation type="journal article" date="2018" name="PLoS Pathog.">
        <title>Evolution of structural diversity of trichothecenes, a family of toxins produced by plant pathogenic and entomopathogenic fungi.</title>
        <authorList>
            <person name="Proctor R.H."/>
            <person name="McCormick S.P."/>
            <person name="Kim H.S."/>
            <person name="Cardoza R.E."/>
            <person name="Stanley A.M."/>
            <person name="Lindo L."/>
            <person name="Kelly A."/>
            <person name="Brown D.W."/>
            <person name="Lee T."/>
            <person name="Vaughan M.M."/>
            <person name="Alexander N.J."/>
            <person name="Busman M."/>
            <person name="Gutierrez S."/>
        </authorList>
    </citation>
    <scope>NUCLEOTIDE SEQUENCE [LARGE SCALE GENOMIC DNA]</scope>
    <source>
        <strain evidence="1 2">NRRL 13405</strain>
    </source>
</reference>
<keyword evidence="2" id="KW-1185">Reference proteome</keyword>
<comment type="caution">
    <text evidence="1">The sequence shown here is derived from an EMBL/GenBank/DDBJ whole genome shotgun (WGS) entry which is preliminary data.</text>
</comment>
<dbReference type="SFLD" id="SFLDG01129">
    <property type="entry name" value="C1.5:_HAD__Beta-PGM__Phosphata"/>
    <property type="match status" value="1"/>
</dbReference>
<dbReference type="SFLD" id="SFLDG01131">
    <property type="entry name" value="C1.5.2:_MDP_Like"/>
    <property type="match status" value="1"/>
</dbReference>
<dbReference type="NCBIfam" id="TIGR01681">
    <property type="entry name" value="HAD-SF-IIIC"/>
    <property type="match status" value="1"/>
</dbReference>
<dbReference type="Gene3D" id="3.40.50.1000">
    <property type="entry name" value="HAD superfamily/HAD-like"/>
    <property type="match status" value="1"/>
</dbReference>
<organism evidence="1 2">
    <name type="scientific">Fusarium flagelliforme</name>
    <dbReference type="NCBI Taxonomy" id="2675880"/>
    <lineage>
        <taxon>Eukaryota</taxon>
        <taxon>Fungi</taxon>
        <taxon>Dikarya</taxon>
        <taxon>Ascomycota</taxon>
        <taxon>Pezizomycotina</taxon>
        <taxon>Sordariomycetes</taxon>
        <taxon>Hypocreomycetidae</taxon>
        <taxon>Hypocreales</taxon>
        <taxon>Nectriaceae</taxon>
        <taxon>Fusarium</taxon>
        <taxon>Fusarium incarnatum-equiseti species complex</taxon>
    </lineage>
</organism>